<evidence type="ECO:0000313" key="3">
    <source>
        <dbReference type="Proteomes" id="UP000326855"/>
    </source>
</evidence>
<proteinExistence type="predicted"/>
<dbReference type="RefSeq" id="YP_010001175.1">
    <property type="nucleotide sequence ID" value="NC_053173.1"/>
</dbReference>
<evidence type="ECO:0000313" key="2">
    <source>
        <dbReference type="EMBL" id="QFG08099.1"/>
    </source>
</evidence>
<dbReference type="InterPro" id="IPR021678">
    <property type="entry name" value="DUF3263"/>
</dbReference>
<dbReference type="EMBL" id="MN234161">
    <property type="protein sequence ID" value="QFG08099.1"/>
    <property type="molecule type" value="Genomic_DNA"/>
</dbReference>
<sequence>MGMNASRRTPHTSEDRHVTAPRGLSVDDRRILDFAALRWNHSGNQADAVRTEFGMSVTRFWQRVNNLLDDPAALEHAPALVNRLRRLRSRRR</sequence>
<name>A0A5J6TEE4_9CAUD</name>
<keyword evidence="3" id="KW-1185">Reference proteome</keyword>
<protein>
    <submittedName>
        <fullName evidence="2">Helix-turn-helix DNA binding protein</fullName>
    </submittedName>
</protein>
<dbReference type="Proteomes" id="UP000326855">
    <property type="component" value="Segment"/>
</dbReference>
<dbReference type="KEGG" id="vg:62974341"/>
<evidence type="ECO:0000256" key="1">
    <source>
        <dbReference type="SAM" id="MobiDB-lite"/>
    </source>
</evidence>
<dbReference type="Pfam" id="PF11662">
    <property type="entry name" value="DUF3263"/>
    <property type="match status" value="1"/>
</dbReference>
<accession>A0A5J6TEE4</accession>
<gene>
    <name evidence="2" type="primary">38</name>
    <name evidence="2" type="ORF">PBI_TOAST_38</name>
</gene>
<organism evidence="2 3">
    <name type="scientific">Gordonia phage Toast</name>
    <dbReference type="NCBI Taxonomy" id="2599852"/>
    <lineage>
        <taxon>Viruses</taxon>
        <taxon>Duplodnaviria</taxon>
        <taxon>Heunggongvirae</taxon>
        <taxon>Uroviricota</taxon>
        <taxon>Caudoviricetes</taxon>
        <taxon>Fairfaxidumvirus</taxon>
        <taxon>Fairfaxidumvirus toast</taxon>
    </lineage>
</organism>
<dbReference type="GeneID" id="62974341"/>
<reference evidence="2 3" key="1">
    <citation type="submission" date="2019-07" db="EMBL/GenBank/DDBJ databases">
        <authorList>
            <person name="Stoner T.H."/>
            <person name="Garlena R.A."/>
            <person name="Russell D.A."/>
            <person name="Pope W.H."/>
            <person name="Jacobs-Sera D."/>
            <person name="Hatfull G.F."/>
        </authorList>
    </citation>
    <scope>NUCLEOTIDE SEQUENCE [LARGE SCALE GENOMIC DNA]</scope>
</reference>
<feature type="region of interest" description="Disordered" evidence="1">
    <location>
        <begin position="1"/>
        <end position="22"/>
    </location>
</feature>